<dbReference type="PANTHER" id="PTHR13036">
    <property type="entry name" value="BETA1,4 MANNOSYLTRANSFERASE"/>
    <property type="match status" value="1"/>
</dbReference>
<dbReference type="Pfam" id="PF13692">
    <property type="entry name" value="Glyco_trans_1_4"/>
    <property type="match status" value="1"/>
</dbReference>
<name>A0A409Y765_9AGAR</name>
<keyword evidence="6" id="KW-0808">Transferase</keyword>
<dbReference type="OrthoDB" id="614844at2759"/>
<protein>
    <recommendedName>
        <fullName evidence="4">Chitobiosyldiphosphodolichol beta-mannosyltransferase</fullName>
        <ecNumber evidence="3">2.4.1.142</ecNumber>
    </recommendedName>
</protein>
<keyword evidence="8" id="KW-0256">Endoplasmic reticulum</keyword>
<dbReference type="EC" id="2.4.1.142" evidence="3"/>
<comment type="subcellular location">
    <subcellularLocation>
        <location evidence="1">Endoplasmic reticulum membrane</location>
        <topology evidence="1">Single-pass membrane protein</topology>
    </subcellularLocation>
</comment>
<evidence type="ECO:0000256" key="6">
    <source>
        <dbReference type="ARBA" id="ARBA00022679"/>
    </source>
</evidence>
<evidence type="ECO:0000256" key="4">
    <source>
        <dbReference type="ARBA" id="ARBA00015841"/>
    </source>
</evidence>
<dbReference type="Proteomes" id="UP000284842">
    <property type="component" value="Unassembled WGS sequence"/>
</dbReference>
<evidence type="ECO:0000313" key="13">
    <source>
        <dbReference type="Proteomes" id="UP000284842"/>
    </source>
</evidence>
<sequence length="518" mass="58275">MRTVAILVLGDIGRSPRMMYHAKSFAEMGFVTDLIGYAGSKPIPALERLPRVRIHHIPQLPKICSRLPFILLAPIKIIHQVVSIITCLLIWIDIPPEFILLQNPPSIPTLALVKLIGYLRGSKVIIDWHNLGYSILALKLGEKHLFVRIAKRYESFFGRSAYAHLFVTQAMCRHLSKAWNLQCQDERGHKVVLYDRPPRHFHRSSTQETHELFRKLQPNLAVHAGLRDFLPNVSAPYSTPFTHTAPVSTKTKGVAGIPLFSNQRAKIASPIGTPVSETVPSYSEIRLPALRPDRPALLVSSTSWTPDEDFSILLEALELYEARAVELSSDATNTQTLPKVLVIVTGKGPLRDHYMQKVEKLQESWSWVRCISLWLEAEDYPTLLGSADLGISLHSSSSALDLPMKVVDMFGCGLPVCALNFACLNELVQRGRNGLVFHDSAELADQFEDMLLSFPDSPRLQSLTESLANMSQRTVTPAHHLHMPKQYQQNTDANWTWGTWDDNWARVMRPLVLSDVNL</sequence>
<dbReference type="EMBL" id="NHTK01001374">
    <property type="protein sequence ID" value="PPQ98912.1"/>
    <property type="molecule type" value="Genomic_DNA"/>
</dbReference>
<comment type="pathway">
    <text evidence="2">Protein modification; protein glycosylation.</text>
</comment>
<evidence type="ECO:0000256" key="8">
    <source>
        <dbReference type="ARBA" id="ARBA00022824"/>
    </source>
</evidence>
<evidence type="ECO:0000313" key="12">
    <source>
        <dbReference type="EMBL" id="PPQ98912.1"/>
    </source>
</evidence>
<evidence type="ECO:0000256" key="2">
    <source>
        <dbReference type="ARBA" id="ARBA00004922"/>
    </source>
</evidence>
<dbReference type="Gene3D" id="3.40.50.2000">
    <property type="entry name" value="Glycogen Phosphorylase B"/>
    <property type="match status" value="1"/>
</dbReference>
<accession>A0A409Y765</accession>
<dbReference type="AlphaFoldDB" id="A0A409Y765"/>
<evidence type="ECO:0000256" key="1">
    <source>
        <dbReference type="ARBA" id="ARBA00004389"/>
    </source>
</evidence>
<reference evidence="12 13" key="1">
    <citation type="journal article" date="2018" name="Evol. Lett.">
        <title>Horizontal gene cluster transfer increased hallucinogenic mushroom diversity.</title>
        <authorList>
            <person name="Reynolds H.T."/>
            <person name="Vijayakumar V."/>
            <person name="Gluck-Thaler E."/>
            <person name="Korotkin H.B."/>
            <person name="Matheny P.B."/>
            <person name="Slot J.C."/>
        </authorList>
    </citation>
    <scope>NUCLEOTIDE SEQUENCE [LARGE SCALE GENOMIC DNA]</scope>
    <source>
        <strain evidence="12 13">2629</strain>
    </source>
</reference>
<keyword evidence="5" id="KW-0328">Glycosyltransferase</keyword>
<gene>
    <name evidence="12" type="ORF">CVT24_003543</name>
</gene>
<comment type="function">
    <text evidence="11">Participates in the formation of the lipid-linked precursor oligosaccharide for N-glycosylation. Involved in assembling the dolichol-pyrophosphate-GlcNAc(2)-Man(5) intermediate on the cytoplasmic surface of the ER.</text>
</comment>
<keyword evidence="13" id="KW-1185">Reference proteome</keyword>
<dbReference type="GO" id="GO:0005789">
    <property type="term" value="C:endoplasmic reticulum membrane"/>
    <property type="evidence" value="ECO:0007669"/>
    <property type="project" value="UniProtKB-SubCell"/>
</dbReference>
<dbReference type="InParanoid" id="A0A409Y765"/>
<evidence type="ECO:0000256" key="9">
    <source>
        <dbReference type="ARBA" id="ARBA00022989"/>
    </source>
</evidence>
<evidence type="ECO:0000256" key="3">
    <source>
        <dbReference type="ARBA" id="ARBA00012611"/>
    </source>
</evidence>
<proteinExistence type="predicted"/>
<comment type="caution">
    <text evidence="12">The sequence shown here is derived from an EMBL/GenBank/DDBJ whole genome shotgun (WGS) entry which is preliminary data.</text>
</comment>
<organism evidence="12 13">
    <name type="scientific">Panaeolus cyanescens</name>
    <dbReference type="NCBI Taxonomy" id="181874"/>
    <lineage>
        <taxon>Eukaryota</taxon>
        <taxon>Fungi</taxon>
        <taxon>Dikarya</taxon>
        <taxon>Basidiomycota</taxon>
        <taxon>Agaricomycotina</taxon>
        <taxon>Agaricomycetes</taxon>
        <taxon>Agaricomycetidae</taxon>
        <taxon>Agaricales</taxon>
        <taxon>Agaricineae</taxon>
        <taxon>Galeropsidaceae</taxon>
        <taxon>Panaeolus</taxon>
    </lineage>
</organism>
<dbReference type="InterPro" id="IPR026051">
    <property type="entry name" value="ALG1-like"/>
</dbReference>
<keyword evidence="10" id="KW-0472">Membrane</keyword>
<dbReference type="SUPFAM" id="SSF53756">
    <property type="entry name" value="UDP-Glycosyltransferase/glycogen phosphorylase"/>
    <property type="match status" value="1"/>
</dbReference>
<dbReference type="GO" id="GO:0004578">
    <property type="term" value="F:chitobiosyldiphosphodolichol beta-mannosyltransferase activity"/>
    <property type="evidence" value="ECO:0007669"/>
    <property type="project" value="UniProtKB-EC"/>
</dbReference>
<keyword evidence="9" id="KW-1133">Transmembrane helix</keyword>
<dbReference type="STRING" id="181874.A0A409Y765"/>
<evidence type="ECO:0000256" key="5">
    <source>
        <dbReference type="ARBA" id="ARBA00022676"/>
    </source>
</evidence>
<evidence type="ECO:0000256" key="11">
    <source>
        <dbReference type="ARBA" id="ARBA00024899"/>
    </source>
</evidence>
<keyword evidence="7" id="KW-0812">Transmembrane</keyword>
<evidence type="ECO:0000256" key="7">
    <source>
        <dbReference type="ARBA" id="ARBA00022692"/>
    </source>
</evidence>
<dbReference type="FunCoup" id="A0A409Y765">
    <property type="interactions" value="535"/>
</dbReference>
<dbReference type="PANTHER" id="PTHR13036:SF0">
    <property type="entry name" value="CHITOBIOSYLDIPHOSPHODOLICHOL BETA-MANNOSYLTRANSFERASE"/>
    <property type="match status" value="1"/>
</dbReference>
<evidence type="ECO:0000256" key="10">
    <source>
        <dbReference type="ARBA" id="ARBA00023136"/>
    </source>
</evidence>